<reference evidence="14" key="1">
    <citation type="submission" date="2019-12" db="EMBL/GenBank/DDBJ databases">
        <title>High-Quality draft genome sequences of three cyanobacteria isolated from the limestone walls of the Old Cathedral of Coimbra.</title>
        <authorList>
            <person name="Tiago I."/>
            <person name="Soares F."/>
            <person name="Portugal A."/>
        </authorList>
    </citation>
    <scope>NUCLEOTIDE SEQUENCE [LARGE SCALE GENOMIC DNA]</scope>
    <source>
        <strain evidence="14">C</strain>
    </source>
</reference>
<keyword evidence="13" id="KW-0813">Transport</keyword>
<evidence type="ECO:0000256" key="7">
    <source>
        <dbReference type="ARBA" id="ARBA00022989"/>
    </source>
</evidence>
<evidence type="ECO:0000256" key="12">
    <source>
        <dbReference type="ARBA" id="ARBA00048026"/>
    </source>
</evidence>
<keyword evidence="7 13" id="KW-1133">Transmembrane helix</keyword>
<keyword evidence="10 13" id="KW-0472">Membrane</keyword>
<keyword evidence="9 13" id="KW-0793">Thylakoid</keyword>
<dbReference type="PANTHER" id="PTHR36727:SF2">
    <property type="entry name" value="NAD(P)H-QUINONE OXIDOREDUCTASE SUBUNIT L, CHLOROPLASTIC"/>
    <property type="match status" value="1"/>
</dbReference>
<evidence type="ECO:0000256" key="4">
    <source>
        <dbReference type="ARBA" id="ARBA00022857"/>
    </source>
</evidence>
<keyword evidence="2 13" id="KW-0812">Transmembrane</keyword>
<evidence type="ECO:0000256" key="10">
    <source>
        <dbReference type="ARBA" id="ARBA00023136"/>
    </source>
</evidence>
<name>A0A8K2A7A9_9CYAN</name>
<proteinExistence type="inferred from homology"/>
<comment type="subcellular location">
    <subcellularLocation>
        <location evidence="13">Cellular thylakoid membrane</location>
        <topology evidence="13">Multi-pass membrane protein</topology>
    </subcellularLocation>
    <subcellularLocation>
        <location evidence="1">Membrane</location>
        <topology evidence="1">Multi-pass membrane protein</topology>
    </subcellularLocation>
</comment>
<evidence type="ECO:0000256" key="8">
    <source>
        <dbReference type="ARBA" id="ARBA00023027"/>
    </source>
</evidence>
<dbReference type="EMBL" id="WVIC01000007">
    <property type="protein sequence ID" value="NCJ05875.1"/>
    <property type="molecule type" value="Genomic_DNA"/>
</dbReference>
<evidence type="ECO:0000313" key="15">
    <source>
        <dbReference type="Proteomes" id="UP000607397"/>
    </source>
</evidence>
<sequence>MIVALLYLVLSGAYLLVAPLLIYLYLQKRWYVASSIERAFMYFLVFFFFPGLLLLTPFLNFRPQRRTLEF</sequence>
<dbReference type="Pfam" id="PF10716">
    <property type="entry name" value="NdhL"/>
    <property type="match status" value="1"/>
</dbReference>
<comment type="subunit">
    <text evidence="13">NDH-1 can be composed of about 15 different subunits; different subcomplexes with different compositions have been identified which probably have different functions.</text>
</comment>
<dbReference type="AlphaFoldDB" id="A0A8K2A7A9"/>
<keyword evidence="8 13" id="KW-0520">NAD</keyword>
<evidence type="ECO:0000256" key="6">
    <source>
        <dbReference type="ARBA" id="ARBA00022967"/>
    </source>
</evidence>
<keyword evidence="5 13" id="KW-0618">Plastoquinone</keyword>
<evidence type="ECO:0000256" key="3">
    <source>
        <dbReference type="ARBA" id="ARBA00022719"/>
    </source>
</evidence>
<comment type="catalytic activity">
    <reaction evidence="11 13">
        <text>a plastoquinone + NADPH + (n+1) H(+)(in) = a plastoquinol + NADP(+) + n H(+)(out)</text>
        <dbReference type="Rhea" id="RHEA:42612"/>
        <dbReference type="Rhea" id="RHEA-COMP:9561"/>
        <dbReference type="Rhea" id="RHEA-COMP:9562"/>
        <dbReference type="ChEBI" id="CHEBI:15378"/>
        <dbReference type="ChEBI" id="CHEBI:17757"/>
        <dbReference type="ChEBI" id="CHEBI:57783"/>
        <dbReference type="ChEBI" id="CHEBI:58349"/>
        <dbReference type="ChEBI" id="CHEBI:62192"/>
    </reaction>
</comment>
<evidence type="ECO:0000256" key="5">
    <source>
        <dbReference type="ARBA" id="ARBA00022957"/>
    </source>
</evidence>
<evidence type="ECO:0000313" key="14">
    <source>
        <dbReference type="EMBL" id="NCJ05875.1"/>
    </source>
</evidence>
<evidence type="ECO:0000256" key="1">
    <source>
        <dbReference type="ARBA" id="ARBA00004141"/>
    </source>
</evidence>
<accession>A0A8K2A7A9</accession>
<dbReference type="HAMAP" id="MF_01355">
    <property type="entry name" value="NDH1_NDH1L"/>
    <property type="match status" value="1"/>
</dbReference>
<dbReference type="InterPro" id="IPR019654">
    <property type="entry name" value="NADH-quinone_OxRdatse_su_L"/>
</dbReference>
<keyword evidence="3 13" id="KW-0874">Quinone</keyword>
<comment type="similarity">
    <text evidence="13">Belongs to the complex I NdhL subunit family.</text>
</comment>
<keyword evidence="4 13" id="KW-0521">NADP</keyword>
<organism evidence="14 15">
    <name type="scientific">Petrachloros mirabilis ULC683</name>
    <dbReference type="NCBI Taxonomy" id="2781853"/>
    <lineage>
        <taxon>Bacteria</taxon>
        <taxon>Bacillati</taxon>
        <taxon>Cyanobacteriota</taxon>
        <taxon>Cyanophyceae</taxon>
        <taxon>Synechococcales</taxon>
        <taxon>Petrachlorosaceae</taxon>
        <taxon>Petrachloros</taxon>
        <taxon>Petrachloros mirabilis</taxon>
    </lineage>
</organism>
<comment type="catalytic activity">
    <reaction evidence="12 13">
        <text>a plastoquinone + NADH + (n+1) H(+)(in) = a plastoquinol + NAD(+) + n H(+)(out)</text>
        <dbReference type="Rhea" id="RHEA:42608"/>
        <dbReference type="Rhea" id="RHEA-COMP:9561"/>
        <dbReference type="Rhea" id="RHEA-COMP:9562"/>
        <dbReference type="ChEBI" id="CHEBI:15378"/>
        <dbReference type="ChEBI" id="CHEBI:17757"/>
        <dbReference type="ChEBI" id="CHEBI:57540"/>
        <dbReference type="ChEBI" id="CHEBI:57945"/>
        <dbReference type="ChEBI" id="CHEBI:62192"/>
    </reaction>
</comment>
<keyword evidence="6 13" id="KW-1278">Translocase</keyword>
<evidence type="ECO:0000256" key="9">
    <source>
        <dbReference type="ARBA" id="ARBA00023078"/>
    </source>
</evidence>
<keyword evidence="15" id="KW-1185">Reference proteome</keyword>
<comment type="caution">
    <text evidence="14">The sequence shown here is derived from an EMBL/GenBank/DDBJ whole genome shotgun (WGS) entry which is preliminary data.</text>
</comment>
<dbReference type="GO" id="GO:0031676">
    <property type="term" value="C:plasma membrane-derived thylakoid membrane"/>
    <property type="evidence" value="ECO:0007669"/>
    <property type="project" value="UniProtKB-SubCell"/>
</dbReference>
<comment type="function">
    <text evidence="13">NDH-1 shuttles electrons from an unknown electron donor, via FMN and iron-sulfur (Fe-S) centers, to quinones in the respiratory and/or the photosynthetic chain. The immediate electron acceptor for the enzyme in this species is believed to be plastoquinone. Couples the redox reaction to proton translocation, and thus conserves the redox energy in a proton gradient. Cyanobacterial NDH-1 also plays a role in inorganic carbon-concentration.</text>
</comment>
<feature type="transmembrane region" description="Helical" evidence="13">
    <location>
        <begin position="39"/>
        <end position="59"/>
    </location>
</feature>
<dbReference type="GO" id="GO:0048038">
    <property type="term" value="F:quinone binding"/>
    <property type="evidence" value="ECO:0007669"/>
    <property type="project" value="UniProtKB-KW"/>
</dbReference>
<feature type="transmembrane region" description="Helical" evidence="13">
    <location>
        <begin position="6"/>
        <end position="27"/>
    </location>
</feature>
<gene>
    <name evidence="13 14" type="primary">ndhL</name>
    <name evidence="14" type="ORF">GS597_04985</name>
</gene>
<dbReference type="Proteomes" id="UP000607397">
    <property type="component" value="Unassembled WGS sequence"/>
</dbReference>
<dbReference type="RefSeq" id="WP_161824353.1">
    <property type="nucleotide sequence ID" value="NZ_WVIC01000007.1"/>
</dbReference>
<evidence type="ECO:0000256" key="11">
    <source>
        <dbReference type="ARBA" id="ARBA00047726"/>
    </source>
</evidence>
<evidence type="ECO:0000256" key="2">
    <source>
        <dbReference type="ARBA" id="ARBA00022692"/>
    </source>
</evidence>
<evidence type="ECO:0000256" key="13">
    <source>
        <dbReference type="HAMAP-Rule" id="MF_01355"/>
    </source>
</evidence>
<dbReference type="GO" id="GO:0016655">
    <property type="term" value="F:oxidoreductase activity, acting on NAD(P)H, quinone or similar compound as acceptor"/>
    <property type="evidence" value="ECO:0007669"/>
    <property type="project" value="UniProtKB-UniRule"/>
</dbReference>
<protein>
    <recommendedName>
        <fullName evidence="13">NAD(P)H-quinone oxidoreductase subunit L</fullName>
        <ecNumber evidence="13">7.1.1.-</ecNumber>
    </recommendedName>
    <alternativeName>
        <fullName evidence="13">NAD(P)H dehydrogenase I subunit L</fullName>
        <shortName evidence="13">NDH-1 subunit L</shortName>
        <shortName evidence="13">NDH-L</shortName>
    </alternativeName>
</protein>
<dbReference type="PANTHER" id="PTHR36727">
    <property type="entry name" value="NAD(P)H-QUINONE OXIDOREDUCTASE SUBUNIT L, CHLOROPLASTIC"/>
    <property type="match status" value="1"/>
</dbReference>
<dbReference type="EC" id="7.1.1.-" evidence="13"/>